<organism evidence="4 5">
    <name type="scientific">Gordonia phage GMA2</name>
    <dbReference type="NCBI Taxonomy" id="1647283"/>
    <lineage>
        <taxon>Viruses</taxon>
        <taxon>Duplodnaviria</taxon>
        <taxon>Heunggongvirae</taxon>
        <taxon>Uroviricota</taxon>
        <taxon>Caudoviricetes</taxon>
        <taxon>Gimaduovirus</taxon>
        <taxon>Gimaduovirus GMA2</taxon>
    </lineage>
</organism>
<dbReference type="Proteomes" id="UP000221359">
    <property type="component" value="Segment"/>
</dbReference>
<keyword evidence="3" id="KW-0472">Membrane</keyword>
<evidence type="ECO:0000313" key="4">
    <source>
        <dbReference type="EMBL" id="AKJ72566.1"/>
    </source>
</evidence>
<sequence>MATTGGPNQVGTAYVVIRGVTKNVKKDIVGSFKDAFKIVEKESEKSGILAGRRWAKGFNVGVKSSDLSSGVHRVWRDLEREAESSGRRAGERYASAYNAAIKRSTRSSAPEMDSESRLATRRQNITSTNNDDAAARKQQLTQQRAAADQQRKQEAASRRARLLSRGSEAAVRNVTRKVTTVFNSVGDKALKASLVAIAGLLRGIGTLAAAAMAAMASQAAIAGLTAVLGSLTQISGVLLTLPAAANAFGLVLGTMKVGLSGIKDALSAGSEASQQAGANAKAQEQAITSAQRGITSALRNREQAERGLDAAQRNRIRAQQDYSRAIKDATRELEDYNMQLKGASIDEEDALIGVERARERLRNMPKDSTALDWREARNSLKKAKQSLEETRVSNKRLGEDSQEAFKKGVKGADQVVDAAQNIHDADQAVIDAKQQLADANQQLADAYKALEDAMSGAAGAADKFAEAMAKLSPNAQKMVRALLAIKDQFKDIKMAVQDRMFAGLDKSVQKLATATFPVLKDAMVETAGIVNGVAKDIMGAFSTKESVGQFRTVLSRANDMLAKMRPGFLALAGVWKNLSVVGSEFFGGAGDGFTKGAQSLERWTSNFDRMRKIIRSALDVLKTLWSVVKSIGGAFGALFAAVAPYTDSMLGSVREIGEGLSRIFTSAEGKNSLDEFFSNGAKSLELLAPMIEPLARSVLTIGSALSGLGRDISPGVLDFVTGLSAGLENLKPFFEVVGPKISNLFSVLGEHMPQLGTTLSALGTGFAPVIDQLSWLVDHVAPPMMKFLEFIAPAILPITAAVLGMAFAWKLANKAINIKKNITQTVDGLRGFVRGESDAEDQAENTTNRLRDQERVQNSKGESASALENAVNDLSRAEEDLADTATDTSNRLKRSSDDLKVDTSPIDSGDKPKKKKPNYASFQDDSEEPEDTGKKKKKSRLSALKPPPGALGVAGEAGKAAAGSKTGISDIQEGIDQLGGLQGAADKANVAFDAIKNRDFSTLKQQLTENKEALGSIAQGAGVVKESFSGIKDAIPEGTMDKLKEAGPKIKDGFSNAKNAVSGTGAKIKDAVTGIKGWSVWAKLSSAATKAWTGIQAAFNLVMSANPIALIVLAVAGLIAAIVIAYKKSDKFREIVQKVWDWIKKLAGLIWDGLVKAFNAVKDAIQPVIDFVKKFWDKLIFGLGPLGIVIGVVVQMVKHWDKVKAVFGVVGDVVMWLWNSVMKPAWEGIRVAIGAVWDWISGTLWPGMQNVFKVIGDIVMWLWNTIIRPAWDGIKLAISVAWDIIRAVFDGMKAGFEAIGNAFQWVWDNVISPVWEWIKQKFEEGKIVLGMVMDKIKEKFQQAADKIGEVKDWIVEKWNNIVDFFKGIPGKIAGAAKGMWDGIKDGFKSMVNSLVDLWNGLADKLSFTVPDVIGMPNRGEKFSPIPKIPRLSDGGLLSGPGTGRSDSILGLGRDGAPTARVSNGEFVMNERSTRMFLPLLELMNKMPALRLGGLVKSLPGLADGGSVKNSGSKGSNAKAPAANPGDLLGNLGGIGDIFANVGGVFTQVWTTVIKPVIDGFGAGVQNLVEAVIKPAVANLTAAFNGFGGMFSGIVTGVLQPMWSNFGATIQGVIQGVISTAFETLKAALTGVQTFFGTTVQGIQKLWDGIRRATGEPINWVIDSAYNKGLTKVWNDIASLIGMDGKKLPNVPTLSFATGGVLPGYTPGRDVHQFSSPTGGKLNLSGGEAIMRPEWTRAVGGPAGVNRMNADAKSGRIRNHSKEGNYSDGGVLAIGSYGLNPGSSISYGNGGFPGWVYRLGQSHGVMPSTYPGHQESNRGEAGYAPNPRGLNRGIDWSGPIPAMQRFAEYLLGVAPKTPTLEQIIWQNPGTGQKIGWHGRQPDAGFGYFASDYPGHQDHVHTRQNGPIIPGLPGDAKIIASMLNGSVNIPSIADMVSDGFSPFDKQMKSAPKNGGVFAQGAIGLAKKAGDELKKFAEKKAKEIDASTGAVTMGGLGGGAEKNAKEIINSAKAKSLGKEGSAIGIATGIVESGLRVLANPAVPESLKMPNEGLGYDHDSVGIFQQRQAGWGTLAQRMNPRASADLFFNAMTSKFPNWRSMDPGAVAQGTQVSAYPDRYGQMMGKARGLVEKLYDTGGWLPPGKRIVNNQTGKPEAVLTNGQWNIAKKNVEAVDKNTDSQDDSSNNRLKTPPIDRSKPLEPEVVDPDIKEPKTDDKTANRLANTKTDDDAESAADKANDRLRNSKGFSQARADLWLKDNQKDLQSSFRGWGRNALKEITSQLTEPIGLNGLSDKGIDLAFEELENRITREEEARLALEEKQKQTDDAIKDVQDDQKADDQLKTPPIDRSKPLEPEVVDPDIKEPKTDDKTVTIDNKVANNLTITGMDPKQVMSEVKKYQNRRSNYASRYVNG</sequence>
<feature type="transmembrane region" description="Helical" evidence="3">
    <location>
        <begin position="234"/>
        <end position="253"/>
    </location>
</feature>
<feature type="transmembrane region" description="Helical" evidence="3">
    <location>
        <begin position="1108"/>
        <end position="1126"/>
    </location>
</feature>
<reference evidence="4 5" key="1">
    <citation type="journal article" date="2015" name="PLoS ONE">
        <title>Lysis to Kill: Evaluation of the Lytic Abilities, and Genomics of Nine Bacteriophages Infective for Gordonia spp. and Their Potential Use in Activated Sludge Foam Biocontrol.</title>
        <authorList>
            <person name="Dyson Z.A."/>
            <person name="Tucci J."/>
            <person name="Seviour R.J."/>
            <person name="Petrovski S."/>
        </authorList>
    </citation>
    <scope>NUCLEOTIDE SEQUENCE [LARGE SCALE GENOMIC DNA]</scope>
</reference>
<evidence type="ECO:0000256" key="1">
    <source>
        <dbReference type="SAM" id="Coils"/>
    </source>
</evidence>
<feature type="transmembrane region" description="Helical" evidence="3">
    <location>
        <begin position="790"/>
        <end position="809"/>
    </location>
</feature>
<protein>
    <submittedName>
        <fullName evidence="4">Putative tape measure protein</fullName>
    </submittedName>
</protein>
<feature type="coiled-coil region" evidence="1">
    <location>
        <begin position="294"/>
        <end position="346"/>
    </location>
</feature>
<feature type="compositionally biased region" description="Low complexity" evidence="2">
    <location>
        <begin position="138"/>
        <end position="148"/>
    </location>
</feature>
<keyword evidence="3" id="KW-0812">Transmembrane</keyword>
<dbReference type="EMBL" id="KR063281">
    <property type="protein sequence ID" value="AKJ72566.1"/>
    <property type="molecule type" value="Genomic_DNA"/>
</dbReference>
<feature type="region of interest" description="Disordered" evidence="2">
    <location>
        <begin position="882"/>
        <end position="958"/>
    </location>
</feature>
<feature type="compositionally biased region" description="Polar residues" evidence="2">
    <location>
        <begin position="121"/>
        <end position="131"/>
    </location>
</feature>
<evidence type="ECO:0000256" key="3">
    <source>
        <dbReference type="SAM" id="Phobius"/>
    </source>
</evidence>
<feature type="region of interest" description="Disordered" evidence="2">
    <location>
        <begin position="2314"/>
        <end position="2365"/>
    </location>
</feature>
<feature type="compositionally biased region" description="Basic and acidic residues" evidence="2">
    <location>
        <begin position="2229"/>
        <end position="2238"/>
    </location>
</feature>
<gene>
    <name evidence="4" type="ORF">GMA2_28</name>
</gene>
<proteinExistence type="predicted"/>
<name>A0A0K0N7D2_9CAUD</name>
<feature type="coiled-coil region" evidence="1">
    <location>
        <begin position="370"/>
        <end position="453"/>
    </location>
</feature>
<accession>A0A0K0N7D2</accession>
<feature type="region of interest" description="Disordered" evidence="2">
    <location>
        <begin position="2170"/>
        <end position="2240"/>
    </location>
</feature>
<dbReference type="Gene3D" id="1.20.120.20">
    <property type="entry name" value="Apolipoprotein"/>
    <property type="match status" value="1"/>
</dbReference>
<feature type="transmembrane region" description="Helical" evidence="3">
    <location>
        <begin position="1179"/>
        <end position="1197"/>
    </location>
</feature>
<feature type="compositionally biased region" description="Basic and acidic residues" evidence="2">
    <location>
        <begin position="2188"/>
        <end position="2214"/>
    </location>
</feature>
<evidence type="ECO:0000313" key="5">
    <source>
        <dbReference type="Proteomes" id="UP000221359"/>
    </source>
</evidence>
<evidence type="ECO:0000256" key="2">
    <source>
        <dbReference type="SAM" id="MobiDB-lite"/>
    </source>
</evidence>
<feature type="region of interest" description="Disordered" evidence="2">
    <location>
        <begin position="101"/>
        <end position="162"/>
    </location>
</feature>
<feature type="region of interest" description="Disordered" evidence="2">
    <location>
        <begin position="837"/>
        <end position="866"/>
    </location>
</feature>
<keyword evidence="5" id="KW-1185">Reference proteome</keyword>
<keyword evidence="3" id="KW-1133">Transmembrane helix</keyword>
<keyword evidence="1" id="KW-0175">Coiled coil</keyword>